<dbReference type="InterPro" id="IPR036390">
    <property type="entry name" value="WH_DNA-bd_sf"/>
</dbReference>
<proteinExistence type="inferred from homology"/>
<sequence length="480" mass="54803">MNEFVSIQLERNSKEPLYLQLSNSIYSLIEQNKLRSNAKLPAIRKLAELLKVNNSTVVNAYKHLENKNILYSQKGSGTYISPIPLEKLSTNIPQINQTTKHHVEITKDTLNLATISISPELFPVQDFKRLLNTVLDKDGGNAFNYQDSQGYLPLRESICDYLGYHNVRTTPDKIQIISGAQQGIDILSKGLLHYGDVLFVEKPTYRGAIANFQSRGAKIIEIPLEEDGIDLDVLENNMKLFHPKFIYIMSYYQNPTGISYSLEKKHALIKLANKYDTYIIEDDYLGGLNYSNEPYIPLKAFDYKNRVIYIKTFSKILMPGLRFGFIVLPQKILQSVLAAKHTTDIATSGLIQRTFDLYLRSNLWKKHIKEMCNYYQKRYELLVLELSTLSDHLSFVLPHGGLSIWVKFKNVNVEDLTAKLLSKNVLVSPASAFSLDPEIYPYIRLSFADVELERIPEAISIIKEIVQSQNNKAISIEPLL</sequence>
<dbReference type="InterPro" id="IPR015421">
    <property type="entry name" value="PyrdxlP-dep_Trfase_major"/>
</dbReference>
<dbReference type="Gene3D" id="3.40.640.10">
    <property type="entry name" value="Type I PLP-dependent aspartate aminotransferase-like (Major domain)"/>
    <property type="match status" value="1"/>
</dbReference>
<dbReference type="SMART" id="SM00345">
    <property type="entry name" value="HTH_GNTR"/>
    <property type="match status" value="1"/>
</dbReference>
<keyword evidence="4 7" id="KW-0238">DNA-binding</keyword>
<protein>
    <submittedName>
        <fullName evidence="7">DNA-binding transcriptional regulator, MocR family, contains an aminotransferase domain</fullName>
    </submittedName>
</protein>
<dbReference type="STRING" id="656914.SAMN00017405_1190"/>
<keyword evidence="7" id="KW-0032">Aminotransferase</keyword>
<comment type="similarity">
    <text evidence="1">In the C-terminal section; belongs to the class-I pyridoxal-phosphate-dependent aminotransferase family.</text>
</comment>
<dbReference type="PROSITE" id="PS50949">
    <property type="entry name" value="HTH_GNTR"/>
    <property type="match status" value="1"/>
</dbReference>
<gene>
    <name evidence="7" type="ORF">SAMN00017405_1190</name>
</gene>
<dbReference type="InterPro" id="IPR036388">
    <property type="entry name" value="WH-like_DNA-bd_sf"/>
</dbReference>
<dbReference type="GO" id="GO:0008483">
    <property type="term" value="F:transaminase activity"/>
    <property type="evidence" value="ECO:0007669"/>
    <property type="project" value="UniProtKB-KW"/>
</dbReference>
<evidence type="ECO:0000256" key="2">
    <source>
        <dbReference type="ARBA" id="ARBA00022898"/>
    </source>
</evidence>
<evidence type="ECO:0000256" key="5">
    <source>
        <dbReference type="ARBA" id="ARBA00023163"/>
    </source>
</evidence>
<dbReference type="EMBL" id="FWWT01000013">
    <property type="protein sequence ID" value="SMB86785.1"/>
    <property type="molecule type" value="Genomic_DNA"/>
</dbReference>
<name>A0A1W1V0A2_DESTI</name>
<dbReference type="Pfam" id="PF00155">
    <property type="entry name" value="Aminotran_1_2"/>
    <property type="match status" value="1"/>
</dbReference>
<reference evidence="7 8" key="1">
    <citation type="submission" date="2017-04" db="EMBL/GenBank/DDBJ databases">
        <authorList>
            <person name="Afonso C.L."/>
            <person name="Miller P.J."/>
            <person name="Scott M.A."/>
            <person name="Spackman E."/>
            <person name="Goraichik I."/>
            <person name="Dimitrov K.M."/>
            <person name="Suarez D.L."/>
            <person name="Swayne D.E."/>
        </authorList>
    </citation>
    <scope>NUCLEOTIDE SEQUENCE [LARGE SCALE GENOMIC DNA]</scope>
    <source>
        <strain evidence="7 8">DSM 11270</strain>
    </source>
</reference>
<keyword evidence="8" id="KW-1185">Reference proteome</keyword>
<feature type="domain" description="HTH gntR-type" evidence="6">
    <location>
        <begin position="15"/>
        <end position="83"/>
    </location>
</feature>
<dbReference type="SUPFAM" id="SSF46785">
    <property type="entry name" value="Winged helix' DNA-binding domain"/>
    <property type="match status" value="1"/>
</dbReference>
<evidence type="ECO:0000313" key="7">
    <source>
        <dbReference type="EMBL" id="SMB86785.1"/>
    </source>
</evidence>
<keyword evidence="2" id="KW-0663">Pyridoxal phosphate</keyword>
<dbReference type="RefSeq" id="WP_084052582.1">
    <property type="nucleotide sequence ID" value="NZ_FWWT01000013.1"/>
</dbReference>
<evidence type="ECO:0000256" key="1">
    <source>
        <dbReference type="ARBA" id="ARBA00005384"/>
    </source>
</evidence>
<dbReference type="SUPFAM" id="SSF53383">
    <property type="entry name" value="PLP-dependent transferases"/>
    <property type="match status" value="1"/>
</dbReference>
<dbReference type="GO" id="GO:0003700">
    <property type="term" value="F:DNA-binding transcription factor activity"/>
    <property type="evidence" value="ECO:0007669"/>
    <property type="project" value="InterPro"/>
</dbReference>
<dbReference type="Pfam" id="PF00392">
    <property type="entry name" value="GntR"/>
    <property type="match status" value="1"/>
</dbReference>
<dbReference type="GO" id="GO:0003677">
    <property type="term" value="F:DNA binding"/>
    <property type="evidence" value="ECO:0007669"/>
    <property type="project" value="UniProtKB-KW"/>
</dbReference>
<dbReference type="Gene3D" id="1.10.10.10">
    <property type="entry name" value="Winged helix-like DNA-binding domain superfamily/Winged helix DNA-binding domain"/>
    <property type="match status" value="1"/>
</dbReference>
<dbReference type="InterPro" id="IPR015422">
    <property type="entry name" value="PyrdxlP-dep_Trfase_small"/>
</dbReference>
<evidence type="ECO:0000259" key="6">
    <source>
        <dbReference type="PROSITE" id="PS50949"/>
    </source>
</evidence>
<dbReference type="GO" id="GO:0030170">
    <property type="term" value="F:pyridoxal phosphate binding"/>
    <property type="evidence" value="ECO:0007669"/>
    <property type="project" value="InterPro"/>
</dbReference>
<dbReference type="InterPro" id="IPR000524">
    <property type="entry name" value="Tscrpt_reg_HTH_GntR"/>
</dbReference>
<evidence type="ECO:0000256" key="4">
    <source>
        <dbReference type="ARBA" id="ARBA00023125"/>
    </source>
</evidence>
<dbReference type="AlphaFoldDB" id="A0A1W1V0A2"/>
<dbReference type="PANTHER" id="PTHR46577:SF1">
    <property type="entry name" value="HTH-TYPE TRANSCRIPTIONAL REGULATORY PROTEIN GABR"/>
    <property type="match status" value="1"/>
</dbReference>
<dbReference type="Gene3D" id="3.90.1150.10">
    <property type="entry name" value="Aspartate Aminotransferase, domain 1"/>
    <property type="match status" value="1"/>
</dbReference>
<dbReference type="InterPro" id="IPR051446">
    <property type="entry name" value="HTH_trans_reg/aminotransferase"/>
</dbReference>
<dbReference type="InterPro" id="IPR004839">
    <property type="entry name" value="Aminotransferase_I/II_large"/>
</dbReference>
<keyword evidence="3" id="KW-0805">Transcription regulation</keyword>
<evidence type="ECO:0000256" key="3">
    <source>
        <dbReference type="ARBA" id="ARBA00023015"/>
    </source>
</evidence>
<organism evidence="7 8">
    <name type="scientific">Desulfonispora thiosulfatigenes DSM 11270</name>
    <dbReference type="NCBI Taxonomy" id="656914"/>
    <lineage>
        <taxon>Bacteria</taxon>
        <taxon>Bacillati</taxon>
        <taxon>Bacillota</taxon>
        <taxon>Clostridia</taxon>
        <taxon>Eubacteriales</taxon>
        <taxon>Peptococcaceae</taxon>
        <taxon>Desulfonispora</taxon>
    </lineage>
</organism>
<dbReference type="PANTHER" id="PTHR46577">
    <property type="entry name" value="HTH-TYPE TRANSCRIPTIONAL REGULATORY PROTEIN GABR"/>
    <property type="match status" value="1"/>
</dbReference>
<evidence type="ECO:0000313" key="8">
    <source>
        <dbReference type="Proteomes" id="UP000192731"/>
    </source>
</evidence>
<dbReference type="Proteomes" id="UP000192731">
    <property type="component" value="Unassembled WGS sequence"/>
</dbReference>
<keyword evidence="7" id="KW-0808">Transferase</keyword>
<accession>A0A1W1V0A2</accession>
<dbReference type="CDD" id="cd00609">
    <property type="entry name" value="AAT_like"/>
    <property type="match status" value="1"/>
</dbReference>
<dbReference type="InterPro" id="IPR015424">
    <property type="entry name" value="PyrdxlP-dep_Trfase"/>
</dbReference>
<keyword evidence="5" id="KW-0804">Transcription</keyword>
<dbReference type="OrthoDB" id="9808770at2"/>
<dbReference type="CDD" id="cd07377">
    <property type="entry name" value="WHTH_GntR"/>
    <property type="match status" value="1"/>
</dbReference>